<evidence type="ECO:0000313" key="2">
    <source>
        <dbReference type="EMBL" id="KAK8235279.1"/>
    </source>
</evidence>
<name>A0ABR1YP97_9PEZI</name>
<keyword evidence="3" id="KW-1185">Reference proteome</keyword>
<feature type="compositionally biased region" description="Acidic residues" evidence="1">
    <location>
        <begin position="773"/>
        <end position="796"/>
    </location>
</feature>
<organism evidence="2 3">
    <name type="scientific">Phyllosticta capitalensis</name>
    <dbReference type="NCBI Taxonomy" id="121624"/>
    <lineage>
        <taxon>Eukaryota</taxon>
        <taxon>Fungi</taxon>
        <taxon>Dikarya</taxon>
        <taxon>Ascomycota</taxon>
        <taxon>Pezizomycotina</taxon>
        <taxon>Dothideomycetes</taxon>
        <taxon>Dothideomycetes incertae sedis</taxon>
        <taxon>Botryosphaeriales</taxon>
        <taxon>Phyllostictaceae</taxon>
        <taxon>Phyllosticta</taxon>
    </lineage>
</organism>
<evidence type="ECO:0000256" key="1">
    <source>
        <dbReference type="SAM" id="MobiDB-lite"/>
    </source>
</evidence>
<dbReference type="EMBL" id="JBBWRZ010000005">
    <property type="protein sequence ID" value="KAK8235279.1"/>
    <property type="molecule type" value="Genomic_DNA"/>
</dbReference>
<feature type="compositionally biased region" description="Basic and acidic residues" evidence="1">
    <location>
        <begin position="123"/>
        <end position="138"/>
    </location>
</feature>
<reference evidence="2 3" key="1">
    <citation type="submission" date="2024-04" db="EMBL/GenBank/DDBJ databases">
        <title>Phyllosticta paracitricarpa is synonymous to the EU quarantine fungus P. citricarpa based on phylogenomic analyses.</title>
        <authorList>
            <consortium name="Lawrence Berkeley National Laboratory"/>
            <person name="Van Ingen-Buijs V.A."/>
            <person name="Van Westerhoven A.C."/>
            <person name="Haridas S."/>
            <person name="Skiadas P."/>
            <person name="Martin F."/>
            <person name="Groenewald J.Z."/>
            <person name="Crous P.W."/>
            <person name="Seidl M.F."/>
        </authorList>
    </citation>
    <scope>NUCLEOTIDE SEQUENCE [LARGE SCALE GENOMIC DNA]</scope>
    <source>
        <strain evidence="2 3">CBS 123374</strain>
    </source>
</reference>
<accession>A0ABR1YP97</accession>
<gene>
    <name evidence="2" type="ORF">HDK90DRAFT_484322</name>
</gene>
<feature type="compositionally biased region" description="Basic residues" evidence="1">
    <location>
        <begin position="184"/>
        <end position="199"/>
    </location>
</feature>
<comment type="caution">
    <text evidence="2">The sequence shown here is derived from an EMBL/GenBank/DDBJ whole genome shotgun (WGS) entry which is preliminary data.</text>
</comment>
<dbReference type="SUPFAM" id="SSF52047">
    <property type="entry name" value="RNI-like"/>
    <property type="match status" value="1"/>
</dbReference>
<protein>
    <recommendedName>
        <fullName evidence="4">F-box domain-containing protein</fullName>
    </recommendedName>
</protein>
<sequence>MPALSRAGRLTKQISYREPSTSDDDHPDPVDQAPAHDERKRRRTHHSHSQPSQRPARSRNAVSYRDPSSEDSLDHESDHAPPPPRDSTPRRSHNHGLLSASPEIPTKLRRLPSKSYHLPSSDVELHGDPAHEDLDNQPRPRRTGRLRRTRSLQAAELRREPAPISAETTSNGESEESDSDVSRPRKRRARRRQGPRRNTRSFAKTLASRSRSNAGSSTGKQTTPLKQTPQLETDGVVPPWASLPYQILLQIFTFASNPLHDDDFNPTSNISWLVGAARVCKDFTEPALTALYRCPPLTLVDKPHRLLELLSDPSPSKIINYNVKIRRLELDAPKALAYSWAGKGQFELGDLIPHAPQLTEIAIVHPQDRPPFRPMPRTGRWHYSAEIFRGLGESALRLKSWTWNSTFRARDQTFFWMGQIHQTQPFQRLEHLSLHQFEEEAVSEEAIESATKRNSKQVLADNLALLPQLKSLALESCPVVDGEFLPLLKDSLQHLTIMNCHNITSEVFRDFIVSHGGHLQSLVLNHNQALDISFLTDLRRACPRLEVFKMDLVYFDSHATFRDSDPKYDELLKEDEVPSWPPTLQTVELVHLRKWTSGAAETFFSSLIDSAEELPDLRRLVLKATLDIGWRDRAGFRDLWIGKLQKVFLRMSPPPDPYLMSGKRFRMMRELPSTVTPDGSPTKLAKAMKCSHIQVTPKEGQAPSRRRSLRPNRATAGSFMESDSEASPEDEDMADASSTPIETKKNVEEKFIQGMCEVVDVRIDNLRPREEQFNENDFLDSEVSGDEDWNGDDAQVDDQYAW</sequence>
<feature type="region of interest" description="Disordered" evidence="1">
    <location>
        <begin position="694"/>
        <end position="745"/>
    </location>
</feature>
<feature type="compositionally biased region" description="Basic and acidic residues" evidence="1">
    <location>
        <begin position="23"/>
        <end position="38"/>
    </location>
</feature>
<dbReference type="InterPro" id="IPR032675">
    <property type="entry name" value="LRR_dom_sf"/>
</dbReference>
<feature type="compositionally biased region" description="Acidic residues" evidence="1">
    <location>
        <begin position="722"/>
        <end position="734"/>
    </location>
</feature>
<proteinExistence type="predicted"/>
<evidence type="ECO:0008006" key="4">
    <source>
        <dbReference type="Google" id="ProtNLM"/>
    </source>
</evidence>
<evidence type="ECO:0000313" key="3">
    <source>
        <dbReference type="Proteomes" id="UP001492380"/>
    </source>
</evidence>
<feature type="compositionally biased region" description="Polar residues" evidence="1">
    <location>
        <begin position="207"/>
        <end position="231"/>
    </location>
</feature>
<feature type="compositionally biased region" description="Basic residues" evidence="1">
    <location>
        <begin position="39"/>
        <end position="48"/>
    </location>
</feature>
<feature type="region of interest" description="Disordered" evidence="1">
    <location>
        <begin position="1"/>
        <end position="233"/>
    </location>
</feature>
<dbReference type="Proteomes" id="UP001492380">
    <property type="component" value="Unassembled WGS sequence"/>
</dbReference>
<feature type="compositionally biased region" description="Basic residues" evidence="1">
    <location>
        <begin position="139"/>
        <end position="150"/>
    </location>
</feature>
<feature type="region of interest" description="Disordered" evidence="1">
    <location>
        <begin position="765"/>
        <end position="802"/>
    </location>
</feature>
<dbReference type="Gene3D" id="3.80.10.10">
    <property type="entry name" value="Ribonuclease Inhibitor"/>
    <property type="match status" value="1"/>
</dbReference>